<dbReference type="InterPro" id="IPR003593">
    <property type="entry name" value="AAA+_ATPase"/>
</dbReference>
<dbReference type="EMBL" id="JZWI01000005">
    <property type="protein sequence ID" value="KLN57895.1"/>
    <property type="molecule type" value="Genomic_DNA"/>
</dbReference>
<dbReference type="Gene3D" id="3.40.50.300">
    <property type="entry name" value="P-loop containing nucleotide triphosphate hydrolases"/>
    <property type="match status" value="1"/>
</dbReference>
<dbReference type="AlphaFoldDB" id="A0A0H2MMC8"/>
<keyword evidence="10" id="KW-1185">Reference proteome</keyword>
<keyword evidence="1" id="KW-0813">Transport</keyword>
<reference evidence="9 10" key="1">
    <citation type="submission" date="2015-03" db="EMBL/GenBank/DDBJ databases">
        <title>Genome sequence of Variovorax paradoxus TBEA6.</title>
        <authorList>
            <person name="Poehlein A."/>
            <person name="Schuldes J."/>
            <person name="Wuebbeler J.H."/>
            <person name="Hiessl S."/>
            <person name="Steinbuechel A."/>
            <person name="Daniel R."/>
        </authorList>
    </citation>
    <scope>NUCLEOTIDE SEQUENCE [LARGE SCALE GENOMIC DNA]</scope>
    <source>
        <strain evidence="9 10">TBEA6</strain>
    </source>
</reference>
<feature type="domain" description="ABC transporter" evidence="8">
    <location>
        <begin position="3"/>
        <end position="237"/>
    </location>
</feature>
<keyword evidence="3" id="KW-0547">Nucleotide-binding</keyword>
<evidence type="ECO:0000256" key="1">
    <source>
        <dbReference type="ARBA" id="ARBA00022448"/>
    </source>
</evidence>
<dbReference type="PANTHER" id="PTHR42781">
    <property type="entry name" value="SPERMIDINE/PUTRESCINE IMPORT ATP-BINDING PROTEIN POTA"/>
    <property type="match status" value="1"/>
</dbReference>
<evidence type="ECO:0000256" key="7">
    <source>
        <dbReference type="ARBA" id="ARBA00023136"/>
    </source>
</evidence>
<dbReference type="Pfam" id="PF17850">
    <property type="entry name" value="CysA_C_terminal"/>
    <property type="match status" value="1"/>
</dbReference>
<dbReference type="InterPro" id="IPR024765">
    <property type="entry name" value="TOBE-like"/>
</dbReference>
<dbReference type="PATRIC" id="fig|34073.19.peg.918"/>
<dbReference type="SMART" id="SM00382">
    <property type="entry name" value="AAA"/>
    <property type="match status" value="1"/>
</dbReference>
<keyword evidence="4 9" id="KW-0067">ATP-binding</keyword>
<evidence type="ECO:0000256" key="2">
    <source>
        <dbReference type="ARBA" id="ARBA00022475"/>
    </source>
</evidence>
<sequence length="365" mass="40538">MSIEIRNISKQFGDFRALNNVNLDVESGELVALLGPSGCGKTTLLRIIAGLETADTGSILFSGEDTTDVHVRERQVGFVFQHYALFRHMTVFENVAFGLRVKPRKERPSDAQIRQKVTDLLKLVQLDWLADRYPSQLSGGQRQRIALARALAVEPKVLLLDEPFGALDAKVRKELRRWLRRLHDELHVTSIFVTHDQEEALEVADRVVVINKGRIEQVGSPQEVWDQPASPFVYGFLGDVNLFHGRADNGAVQLDGMRLDSPEHSGARDAKAMAYVRPHDLTVERYTAGATGIVATLSRAIVVGPIARLELEPTETNPDNPGSGTIIEAQLPAQQFRELGLQEGDTVVATPRKARVFVEEDWVSP</sequence>
<dbReference type="GO" id="GO:0016887">
    <property type="term" value="F:ATP hydrolysis activity"/>
    <property type="evidence" value="ECO:0007669"/>
    <property type="project" value="InterPro"/>
</dbReference>
<dbReference type="PANTHER" id="PTHR42781:SF4">
    <property type="entry name" value="SPERMIDINE_PUTRESCINE IMPORT ATP-BINDING PROTEIN POTA"/>
    <property type="match status" value="1"/>
</dbReference>
<evidence type="ECO:0000313" key="10">
    <source>
        <dbReference type="Proteomes" id="UP000035170"/>
    </source>
</evidence>
<evidence type="ECO:0000256" key="4">
    <source>
        <dbReference type="ARBA" id="ARBA00022840"/>
    </source>
</evidence>
<dbReference type="CDD" id="cd03296">
    <property type="entry name" value="ABC_CysA_sulfate_importer"/>
    <property type="match status" value="1"/>
</dbReference>
<accession>A0A0H2MMC8</accession>
<dbReference type="InterPro" id="IPR017871">
    <property type="entry name" value="ABC_transporter-like_CS"/>
</dbReference>
<keyword evidence="2" id="KW-1003">Cell membrane</keyword>
<evidence type="ECO:0000256" key="3">
    <source>
        <dbReference type="ARBA" id="ARBA00022741"/>
    </source>
</evidence>
<dbReference type="InterPro" id="IPR008995">
    <property type="entry name" value="Mo/tungstate-bd_C_term_dom"/>
</dbReference>
<dbReference type="InterPro" id="IPR050093">
    <property type="entry name" value="ABC_SmlMolc_Importer"/>
</dbReference>
<organism evidence="9 10">
    <name type="scientific">Variovorax paradoxus</name>
    <dbReference type="NCBI Taxonomy" id="34073"/>
    <lineage>
        <taxon>Bacteria</taxon>
        <taxon>Pseudomonadati</taxon>
        <taxon>Pseudomonadota</taxon>
        <taxon>Betaproteobacteria</taxon>
        <taxon>Burkholderiales</taxon>
        <taxon>Comamonadaceae</taxon>
        <taxon>Variovorax</taxon>
    </lineage>
</organism>
<dbReference type="GO" id="GO:0043190">
    <property type="term" value="C:ATP-binding cassette (ABC) transporter complex"/>
    <property type="evidence" value="ECO:0007669"/>
    <property type="project" value="InterPro"/>
</dbReference>
<dbReference type="Pfam" id="PF00005">
    <property type="entry name" value="ABC_tran"/>
    <property type="match status" value="1"/>
</dbReference>
<name>A0A0H2MMC8_VARPD</name>
<comment type="caution">
    <text evidence="9">The sequence shown here is derived from an EMBL/GenBank/DDBJ whole genome shotgun (WGS) entry which is preliminary data.</text>
</comment>
<dbReference type="InterPro" id="IPR027417">
    <property type="entry name" value="P-loop_NTPase"/>
</dbReference>
<dbReference type="NCBIfam" id="TIGR00968">
    <property type="entry name" value="3a0106s01"/>
    <property type="match status" value="1"/>
</dbReference>
<dbReference type="PROSITE" id="PS00211">
    <property type="entry name" value="ABC_TRANSPORTER_1"/>
    <property type="match status" value="1"/>
</dbReference>
<dbReference type="PROSITE" id="PS50893">
    <property type="entry name" value="ABC_TRANSPORTER_2"/>
    <property type="match status" value="1"/>
</dbReference>
<evidence type="ECO:0000313" key="9">
    <source>
        <dbReference type="EMBL" id="KLN57895.1"/>
    </source>
</evidence>
<evidence type="ECO:0000259" key="8">
    <source>
        <dbReference type="PROSITE" id="PS50893"/>
    </source>
</evidence>
<gene>
    <name evidence="9" type="primary">cysA1</name>
    <name evidence="9" type="ORF">VPARA_09060</name>
</gene>
<keyword evidence="9" id="KW-0378">Hydrolase</keyword>
<dbReference type="Pfam" id="PF12857">
    <property type="entry name" value="TOBE_3"/>
    <property type="match status" value="1"/>
</dbReference>
<keyword evidence="6" id="KW-0764">Sulfate transport</keyword>
<keyword evidence="7" id="KW-0472">Membrane</keyword>
<dbReference type="SUPFAM" id="SSF50331">
    <property type="entry name" value="MOP-like"/>
    <property type="match status" value="1"/>
</dbReference>
<evidence type="ECO:0000256" key="5">
    <source>
        <dbReference type="ARBA" id="ARBA00022967"/>
    </source>
</evidence>
<dbReference type="RefSeq" id="WP_047783468.1">
    <property type="nucleotide sequence ID" value="NZ_CP138513.1"/>
</dbReference>
<dbReference type="EC" id="3.6.3.25" evidence="9"/>
<evidence type="ECO:0000256" key="6">
    <source>
        <dbReference type="ARBA" id="ARBA00023032"/>
    </source>
</evidence>
<dbReference type="InterPro" id="IPR041193">
    <property type="entry name" value="CysA_C"/>
</dbReference>
<dbReference type="InterPro" id="IPR005666">
    <property type="entry name" value="Sulph_transpt1"/>
</dbReference>
<keyword evidence="5" id="KW-1278">Translocase</keyword>
<dbReference type="SUPFAM" id="SSF52540">
    <property type="entry name" value="P-loop containing nucleoside triphosphate hydrolases"/>
    <property type="match status" value="1"/>
</dbReference>
<dbReference type="InterPro" id="IPR003439">
    <property type="entry name" value="ABC_transporter-like_ATP-bd"/>
</dbReference>
<dbReference type="Proteomes" id="UP000035170">
    <property type="component" value="Unassembled WGS sequence"/>
</dbReference>
<dbReference type="GO" id="GO:0015419">
    <property type="term" value="F:ABC-type sulfate transporter activity"/>
    <property type="evidence" value="ECO:0007669"/>
    <property type="project" value="InterPro"/>
</dbReference>
<proteinExistence type="predicted"/>
<protein>
    <submittedName>
        <fullName evidence="9">Sulfate/thiosulfate import ATP-binding protein CysA</fullName>
        <ecNumber evidence="9">3.6.3.25</ecNumber>
    </submittedName>
</protein>
<dbReference type="GO" id="GO:0005524">
    <property type="term" value="F:ATP binding"/>
    <property type="evidence" value="ECO:0007669"/>
    <property type="project" value="UniProtKB-KW"/>
</dbReference>
<dbReference type="FunFam" id="3.40.50.300:FF:000227">
    <property type="entry name" value="Sulfate/thiosulfate import ATP-binding protein CysA"/>
    <property type="match status" value="1"/>
</dbReference>